<evidence type="ECO:0000313" key="2">
    <source>
        <dbReference type="EMBL" id="ODA35461.1"/>
    </source>
</evidence>
<dbReference type="InterPro" id="IPR011138">
    <property type="entry name" value="Cytochrome_b-558"/>
</dbReference>
<proteinExistence type="predicted"/>
<dbReference type="GO" id="GO:0016020">
    <property type="term" value="C:membrane"/>
    <property type="evidence" value="ECO:0007669"/>
    <property type="project" value="InterPro"/>
</dbReference>
<sequence>MDPAPSPASSNLARQINLKWLHRLITSSIGRKFIMGVTGLLLCGFLVGHLAGNFLLFKGEKDFNEYAEWIHHQKLLPLIELGLLLLFLAHIYLAFVTTFENRKARQQRYVVKESKQYDLTLPIPAHNWMFISGSIILGFLLLHLVDLRIGIRPDFVYTDSAYANTMQAISNPIGRIAYIVGPIILGFHLAHGFASAFQSLGLTHPKYSGLIYKLSIVFGIAIGAGFASLPILVPGMANRSTKPAATTGTAPAPAVAVDLPAHD</sequence>
<keyword evidence="1" id="KW-0472">Membrane</keyword>
<feature type="transmembrane region" description="Helical" evidence="1">
    <location>
        <begin position="125"/>
        <end position="145"/>
    </location>
</feature>
<feature type="transmembrane region" description="Helical" evidence="1">
    <location>
        <begin position="210"/>
        <end position="233"/>
    </location>
</feature>
<dbReference type="Gene3D" id="1.20.1300.10">
    <property type="entry name" value="Fumarate reductase/succinate dehydrogenase, transmembrane subunit"/>
    <property type="match status" value="1"/>
</dbReference>
<feature type="transmembrane region" description="Helical" evidence="1">
    <location>
        <begin position="33"/>
        <end position="57"/>
    </location>
</feature>
<dbReference type="NCBIfam" id="TIGR02046">
    <property type="entry name" value="sdhC_b558_fam"/>
    <property type="match status" value="1"/>
</dbReference>
<dbReference type="EMBL" id="LYDR01000033">
    <property type="protein sequence ID" value="ODA35461.1"/>
    <property type="molecule type" value="Genomic_DNA"/>
</dbReference>
<comment type="caution">
    <text evidence="2">The sequence shown here is derived from an EMBL/GenBank/DDBJ whole genome shotgun (WGS) entry which is preliminary data.</text>
</comment>
<keyword evidence="3" id="KW-1185">Reference proteome</keyword>
<dbReference type="OrthoDB" id="9802842at2"/>
<dbReference type="InterPro" id="IPR034804">
    <property type="entry name" value="SQR/QFR_C/D"/>
</dbReference>
<dbReference type="SUPFAM" id="SSF81343">
    <property type="entry name" value="Fumarate reductase respiratory complex transmembrane subunits"/>
    <property type="match status" value="1"/>
</dbReference>
<gene>
    <name evidence="2" type="ORF">A6X21_16735</name>
</gene>
<dbReference type="AlphaFoldDB" id="A0A1C3EQE2"/>
<evidence type="ECO:0000256" key="1">
    <source>
        <dbReference type="SAM" id="Phobius"/>
    </source>
</evidence>
<dbReference type="CDD" id="cd03498">
    <property type="entry name" value="SQR_TypeB_2_TM"/>
    <property type="match status" value="1"/>
</dbReference>
<organism evidence="2 3">
    <name type="scientific">Planctopirus hydrillae</name>
    <dbReference type="NCBI Taxonomy" id="1841610"/>
    <lineage>
        <taxon>Bacteria</taxon>
        <taxon>Pseudomonadati</taxon>
        <taxon>Planctomycetota</taxon>
        <taxon>Planctomycetia</taxon>
        <taxon>Planctomycetales</taxon>
        <taxon>Planctomycetaceae</taxon>
        <taxon>Planctopirus</taxon>
    </lineage>
</organism>
<dbReference type="RefSeq" id="WP_068845950.1">
    <property type="nucleotide sequence ID" value="NZ_LYDR01000033.1"/>
</dbReference>
<evidence type="ECO:0000313" key="3">
    <source>
        <dbReference type="Proteomes" id="UP000094828"/>
    </source>
</evidence>
<reference evidence="2 3" key="1">
    <citation type="submission" date="2016-05" db="EMBL/GenBank/DDBJ databases">
        <title>Genomic and physiological characterization of Planctopirus sp. isolated from fresh water lake.</title>
        <authorList>
            <person name="Subhash Y."/>
            <person name="Ramana C."/>
        </authorList>
    </citation>
    <scope>NUCLEOTIDE SEQUENCE [LARGE SCALE GENOMIC DNA]</scope>
    <source>
        <strain evidence="2 3">JC280</strain>
    </source>
</reference>
<feature type="transmembrane region" description="Helical" evidence="1">
    <location>
        <begin position="176"/>
        <end position="198"/>
    </location>
</feature>
<keyword evidence="1" id="KW-1133">Transmembrane helix</keyword>
<protein>
    <submittedName>
        <fullName evidence="2">Succinate dehydrogenase</fullName>
    </submittedName>
</protein>
<accession>A0A1C3EQE2</accession>
<dbReference type="STRING" id="1841610.A6X21_16735"/>
<feature type="transmembrane region" description="Helical" evidence="1">
    <location>
        <begin position="78"/>
        <end position="99"/>
    </location>
</feature>
<keyword evidence="1" id="KW-0812">Transmembrane</keyword>
<name>A0A1C3EQE2_9PLAN</name>
<dbReference type="Proteomes" id="UP000094828">
    <property type="component" value="Unassembled WGS sequence"/>
</dbReference>